<dbReference type="eggNOG" id="ENOG502SS32">
    <property type="taxonomic scope" value="Eukaryota"/>
</dbReference>
<accession>M3BPE0</accession>
<dbReference type="HOGENOM" id="CLU_109259_2_1_1"/>
<evidence type="ECO:0000313" key="3">
    <source>
        <dbReference type="EMBL" id="EMF08033.1"/>
    </source>
</evidence>
<dbReference type="Proteomes" id="UP000016931">
    <property type="component" value="Unassembled WGS sequence"/>
</dbReference>
<evidence type="ECO:0000256" key="1">
    <source>
        <dbReference type="SAM" id="MobiDB-lite"/>
    </source>
</evidence>
<keyword evidence="4" id="KW-1185">Reference proteome</keyword>
<proteinExistence type="predicted"/>
<evidence type="ECO:0000313" key="4">
    <source>
        <dbReference type="Proteomes" id="UP000016931"/>
    </source>
</evidence>
<dbReference type="Pfam" id="PF13924">
    <property type="entry name" value="Lipocalin_5"/>
    <property type="match status" value="1"/>
</dbReference>
<dbReference type="InterPro" id="IPR024311">
    <property type="entry name" value="Lipocalin-like"/>
</dbReference>
<gene>
    <name evidence="3" type="ORF">SEPMUDRAFT_145341</name>
</gene>
<dbReference type="RefSeq" id="XP_016756154.1">
    <property type="nucleotide sequence ID" value="XM_016903099.1"/>
</dbReference>
<sequence>MPAEEKQEEKNLWTLYSPLISGGWKCLSFNLFSKSHPPKLLAQPHGATPLGRLYISPRGWLAVHIAAVPDRDVASDKKKEDHVNVNGGLAMYCGYLKLYRRGGGGEDNGEEELYWRTVVEVSSDSNLIGGVQERKVVFEEMERKKKKSDGDSGSDGGGGGEEEEKSYYMILEPKQDWIMEDGTKTRAILKWEKFE</sequence>
<evidence type="ECO:0000259" key="2">
    <source>
        <dbReference type="Pfam" id="PF13924"/>
    </source>
</evidence>
<dbReference type="GeneID" id="27900236"/>
<protein>
    <recommendedName>
        <fullName evidence="2">Lipocalin-like domain-containing protein</fullName>
    </recommendedName>
</protein>
<feature type="region of interest" description="Disordered" evidence="1">
    <location>
        <begin position="140"/>
        <end position="166"/>
    </location>
</feature>
<dbReference type="AlphaFoldDB" id="M3BPE0"/>
<dbReference type="EMBL" id="KB456272">
    <property type="protein sequence ID" value="EMF08033.1"/>
    <property type="molecule type" value="Genomic_DNA"/>
</dbReference>
<organism evidence="3 4">
    <name type="scientific">Sphaerulina musiva (strain SO2202)</name>
    <name type="common">Poplar stem canker fungus</name>
    <name type="synonym">Septoria musiva</name>
    <dbReference type="NCBI Taxonomy" id="692275"/>
    <lineage>
        <taxon>Eukaryota</taxon>
        <taxon>Fungi</taxon>
        <taxon>Dikarya</taxon>
        <taxon>Ascomycota</taxon>
        <taxon>Pezizomycotina</taxon>
        <taxon>Dothideomycetes</taxon>
        <taxon>Dothideomycetidae</taxon>
        <taxon>Mycosphaerellales</taxon>
        <taxon>Mycosphaerellaceae</taxon>
        <taxon>Sphaerulina</taxon>
    </lineage>
</organism>
<dbReference type="OrthoDB" id="3904217at2759"/>
<name>M3BPE0_SPHMS</name>
<reference evidence="3 4" key="1">
    <citation type="journal article" date="2012" name="PLoS Pathog.">
        <title>Diverse lifestyles and strategies of plant pathogenesis encoded in the genomes of eighteen Dothideomycetes fungi.</title>
        <authorList>
            <person name="Ohm R.A."/>
            <person name="Feau N."/>
            <person name="Henrissat B."/>
            <person name="Schoch C.L."/>
            <person name="Horwitz B.A."/>
            <person name="Barry K.W."/>
            <person name="Condon B.J."/>
            <person name="Copeland A.C."/>
            <person name="Dhillon B."/>
            <person name="Glaser F."/>
            <person name="Hesse C.N."/>
            <person name="Kosti I."/>
            <person name="LaButti K."/>
            <person name="Lindquist E.A."/>
            <person name="Lucas S."/>
            <person name="Salamov A.A."/>
            <person name="Bradshaw R.E."/>
            <person name="Ciuffetti L."/>
            <person name="Hamelin R.C."/>
            <person name="Kema G.H.J."/>
            <person name="Lawrence C."/>
            <person name="Scott J.A."/>
            <person name="Spatafora J.W."/>
            <person name="Turgeon B.G."/>
            <person name="de Wit P.J.G.M."/>
            <person name="Zhong S."/>
            <person name="Goodwin S.B."/>
            <person name="Grigoriev I.V."/>
        </authorList>
    </citation>
    <scope>NUCLEOTIDE SEQUENCE [LARGE SCALE GENOMIC DNA]</scope>
    <source>
        <strain evidence="3 4">SO2202</strain>
    </source>
</reference>
<feature type="domain" description="Lipocalin-like" evidence="2">
    <location>
        <begin position="22"/>
        <end position="146"/>
    </location>
</feature>